<protein>
    <submittedName>
        <fullName evidence="2">Tn3 family transposase</fullName>
    </submittedName>
</protein>
<accession>A0ABV3J307</accession>
<dbReference type="Proteomes" id="UP001552479">
    <property type="component" value="Unassembled WGS sequence"/>
</dbReference>
<organism evidence="2 3">
    <name type="scientific">Streptomyces roseoverticillatus</name>
    <dbReference type="NCBI Taxonomy" id="66429"/>
    <lineage>
        <taxon>Bacteria</taxon>
        <taxon>Bacillati</taxon>
        <taxon>Actinomycetota</taxon>
        <taxon>Actinomycetes</taxon>
        <taxon>Kitasatosporales</taxon>
        <taxon>Streptomycetaceae</taxon>
        <taxon>Streptomyces</taxon>
    </lineage>
</organism>
<comment type="caution">
    <text evidence="2">The sequence shown here is derived from an EMBL/GenBank/DDBJ whole genome shotgun (WGS) entry which is preliminary data.</text>
</comment>
<evidence type="ECO:0000313" key="2">
    <source>
        <dbReference type="EMBL" id="MEV4927061.1"/>
    </source>
</evidence>
<dbReference type="Pfam" id="PF01526">
    <property type="entry name" value="DDE_Tnp_Tn3"/>
    <property type="match status" value="1"/>
</dbReference>
<feature type="domain" description="Tn3 transposase DDE" evidence="1">
    <location>
        <begin position="2"/>
        <end position="84"/>
    </location>
</feature>
<keyword evidence="3" id="KW-1185">Reference proteome</keyword>
<dbReference type="InterPro" id="IPR002513">
    <property type="entry name" value="Tn3_Tnp_DDE_dom"/>
</dbReference>
<reference evidence="2 3" key="1">
    <citation type="submission" date="2024-06" db="EMBL/GenBank/DDBJ databases">
        <title>The Natural Products Discovery Center: Release of the First 8490 Sequenced Strains for Exploring Actinobacteria Biosynthetic Diversity.</title>
        <authorList>
            <person name="Kalkreuter E."/>
            <person name="Kautsar S.A."/>
            <person name="Yang D."/>
            <person name="Bader C.D."/>
            <person name="Teijaro C.N."/>
            <person name="Fluegel L."/>
            <person name="Davis C.M."/>
            <person name="Simpson J.R."/>
            <person name="Lauterbach L."/>
            <person name="Steele A.D."/>
            <person name="Gui C."/>
            <person name="Meng S."/>
            <person name="Li G."/>
            <person name="Viehrig K."/>
            <person name="Ye F."/>
            <person name="Su P."/>
            <person name="Kiefer A.F."/>
            <person name="Nichols A."/>
            <person name="Cepeda A.J."/>
            <person name="Yan W."/>
            <person name="Fan B."/>
            <person name="Jiang Y."/>
            <person name="Adhikari A."/>
            <person name="Zheng C.-J."/>
            <person name="Schuster L."/>
            <person name="Cowan T.M."/>
            <person name="Smanski M.J."/>
            <person name="Chevrette M.G."/>
            <person name="De Carvalho L.P.S."/>
            <person name="Shen B."/>
        </authorList>
    </citation>
    <scope>NUCLEOTIDE SEQUENCE [LARGE SCALE GENOMIC DNA]</scope>
    <source>
        <strain evidence="2 3">NPDC053791</strain>
    </source>
</reference>
<gene>
    <name evidence="2" type="ORF">AB0L03_30290</name>
</gene>
<dbReference type="RefSeq" id="WP_366090290.1">
    <property type="nucleotide sequence ID" value="NZ_JBFASG010000044.1"/>
</dbReference>
<name>A0ABV3J307_9ACTN</name>
<dbReference type="EMBL" id="JBFASG010000044">
    <property type="protein sequence ID" value="MEV4927061.1"/>
    <property type="molecule type" value="Genomic_DNA"/>
</dbReference>
<evidence type="ECO:0000259" key="1">
    <source>
        <dbReference type="Pfam" id="PF01526"/>
    </source>
</evidence>
<proteinExistence type="predicted"/>
<sequence length="111" mass="11949">MVEAWNRANAVIYYSKGGEISSNRREEVEMAALCLRILQAGLVYVNTLMLQAVLAEPAWADLPGPADRRGLTPLFWGHVRPYGEVKLNLASRLEIGRADLGGLGAAGGGAR</sequence>
<evidence type="ECO:0000313" key="3">
    <source>
        <dbReference type="Proteomes" id="UP001552479"/>
    </source>
</evidence>